<dbReference type="InterPro" id="IPR036890">
    <property type="entry name" value="HATPase_C_sf"/>
</dbReference>
<proteinExistence type="predicted"/>
<accession>A0ABX7L9H3</accession>
<sequence>MTNPVEVKVNVINQLKLLRQSTFKDKLSFLDEDIQNAQRAKATEVKVTVDYYNDKVTIENNGKILLNPQALFSIAESEWDEDIQKSESPFGMGFFSNITVSDYIEVFTGNKHIIFNVSDMIQNNKTQIEVNEIDNTYDGFKLILNNFDFKQVGTSSIRERVEMLGKYVHELDIYCDGQLQAKKDLTEGDGSVFISKINDKTLKGWIALSTGFCQDLNIFYKGRFVTKLENLYYVKGDLHITDKALNLTSPDRKDIIRDTKYNEFLIKVKTHIQELANDSFLNGEQKYIDNHIDSISYYADKNKLKNEMTFLIFNTENEKDSKYLSGIALAKRDNAEMKTINQYEVFLNSKAAKQSESNYDEVQIESEVKQKAPLAEGIQSWYGDEGSSGGYSEPKIDGNKLEEKKGKQLEFDSEPVFWLGFDQVIEQEAKFKIAEYYKLKIVVSRNKFESSVLELLGREHNIVHISQLTEKTKIRATLSNTELQNTECRAMMLLDMVSRMIGFNRNVFAIGDLMVLKETSVEVLGHTIEAIEDKFVAIHDYINNKVYIDRTVINKTKLRNDLNDDLDLEDYKFILLNLKEIVRELNLMNFDEIKVKPDDLYERIINTLAVA</sequence>
<evidence type="ECO:0000313" key="1">
    <source>
        <dbReference type="EMBL" id="QSF43364.1"/>
    </source>
</evidence>
<dbReference type="RefSeq" id="WP_206100997.1">
    <property type="nucleotide sequence ID" value="NZ_CP070969.1"/>
</dbReference>
<dbReference type="EMBL" id="CP070969">
    <property type="protein sequence ID" value="QSF43364.1"/>
    <property type="molecule type" value="Genomic_DNA"/>
</dbReference>
<evidence type="ECO:0008006" key="3">
    <source>
        <dbReference type="Google" id="ProtNLM"/>
    </source>
</evidence>
<dbReference type="Proteomes" id="UP000663452">
    <property type="component" value="Chromosome"/>
</dbReference>
<name>A0ABX7L9H3_9BACL</name>
<evidence type="ECO:0000313" key="2">
    <source>
        <dbReference type="Proteomes" id="UP000663452"/>
    </source>
</evidence>
<dbReference type="Gene3D" id="3.30.565.10">
    <property type="entry name" value="Histidine kinase-like ATPase, C-terminal domain"/>
    <property type="match status" value="1"/>
</dbReference>
<organism evidence="1 2">
    <name type="scientific">Paenibacillus tianjinensis</name>
    <dbReference type="NCBI Taxonomy" id="2810347"/>
    <lineage>
        <taxon>Bacteria</taxon>
        <taxon>Bacillati</taxon>
        <taxon>Bacillota</taxon>
        <taxon>Bacilli</taxon>
        <taxon>Bacillales</taxon>
        <taxon>Paenibacillaceae</taxon>
        <taxon>Paenibacillus</taxon>
    </lineage>
</organism>
<reference evidence="1 2" key="1">
    <citation type="submission" date="2021-02" db="EMBL/GenBank/DDBJ databases">
        <title>Paenibacillus tianjinensis sp. nov.</title>
        <authorList>
            <person name="Liu H."/>
        </authorList>
    </citation>
    <scope>NUCLEOTIDE SEQUENCE [LARGE SCALE GENOMIC DNA]</scope>
    <source>
        <strain evidence="1 2">TB2019</strain>
    </source>
</reference>
<gene>
    <name evidence="1" type="ORF">JRJ22_19045</name>
</gene>
<keyword evidence="2" id="KW-1185">Reference proteome</keyword>
<protein>
    <recommendedName>
        <fullName evidence="3">Histidine kinase-, DNA gyrase B-, and HSP90-like ATPase</fullName>
    </recommendedName>
</protein>
<dbReference type="SUPFAM" id="SSF55874">
    <property type="entry name" value="ATPase domain of HSP90 chaperone/DNA topoisomerase II/histidine kinase"/>
    <property type="match status" value="1"/>
</dbReference>